<protein>
    <submittedName>
        <fullName evidence="1">Uncharacterized protein</fullName>
    </submittedName>
</protein>
<evidence type="ECO:0000313" key="2">
    <source>
        <dbReference type="Proteomes" id="UP000799291"/>
    </source>
</evidence>
<name>A0A6G1JJ77_9PLEO</name>
<reference evidence="1" key="1">
    <citation type="journal article" date="2020" name="Stud. Mycol.">
        <title>101 Dothideomycetes genomes: a test case for predicting lifestyles and emergence of pathogens.</title>
        <authorList>
            <person name="Haridas S."/>
            <person name="Albert R."/>
            <person name="Binder M."/>
            <person name="Bloem J."/>
            <person name="Labutti K."/>
            <person name="Salamov A."/>
            <person name="Andreopoulos B."/>
            <person name="Baker S."/>
            <person name="Barry K."/>
            <person name="Bills G."/>
            <person name="Bluhm B."/>
            <person name="Cannon C."/>
            <person name="Castanera R."/>
            <person name="Culley D."/>
            <person name="Daum C."/>
            <person name="Ezra D."/>
            <person name="Gonzalez J."/>
            <person name="Henrissat B."/>
            <person name="Kuo A."/>
            <person name="Liang C."/>
            <person name="Lipzen A."/>
            <person name="Lutzoni F."/>
            <person name="Magnuson J."/>
            <person name="Mondo S."/>
            <person name="Nolan M."/>
            <person name="Ohm R."/>
            <person name="Pangilinan J."/>
            <person name="Park H.-J."/>
            <person name="Ramirez L."/>
            <person name="Alfaro M."/>
            <person name="Sun H."/>
            <person name="Tritt A."/>
            <person name="Yoshinaga Y."/>
            <person name="Zwiers L.-H."/>
            <person name="Turgeon B."/>
            <person name="Goodwin S."/>
            <person name="Spatafora J."/>
            <person name="Crous P."/>
            <person name="Grigoriev I."/>
        </authorList>
    </citation>
    <scope>NUCLEOTIDE SEQUENCE</scope>
    <source>
        <strain evidence="1">CBS 122367</strain>
    </source>
</reference>
<organism evidence="1 2">
    <name type="scientific">Lentithecium fluviatile CBS 122367</name>
    <dbReference type="NCBI Taxonomy" id="1168545"/>
    <lineage>
        <taxon>Eukaryota</taxon>
        <taxon>Fungi</taxon>
        <taxon>Dikarya</taxon>
        <taxon>Ascomycota</taxon>
        <taxon>Pezizomycotina</taxon>
        <taxon>Dothideomycetes</taxon>
        <taxon>Pleosporomycetidae</taxon>
        <taxon>Pleosporales</taxon>
        <taxon>Massarineae</taxon>
        <taxon>Lentitheciaceae</taxon>
        <taxon>Lentithecium</taxon>
    </lineage>
</organism>
<proteinExistence type="predicted"/>
<sequence>MPSYSRASKCCLYAKAHWIPSTTAQSRMMNPPSTPCQIMTRTGSLYNQDAQFLGTKSVSIAVQSHVHARRHPNMTKRRRLTPPFCPTTGPSHFRIALTHTPHHDPPIQYPSHHILPRLAVSRALSFCKHTIYFYYTENSPKFSGNTPRRLCSVVVITPDFDLNRTFRQPRFEPGHDLELFFCSVIELGFLTMGLGGGVGRPKFRAWSNLLEHRAQ</sequence>
<keyword evidence="2" id="KW-1185">Reference proteome</keyword>
<accession>A0A6G1JJ77</accession>
<evidence type="ECO:0000313" key="1">
    <source>
        <dbReference type="EMBL" id="KAF2690488.1"/>
    </source>
</evidence>
<dbReference type="EMBL" id="MU005571">
    <property type="protein sequence ID" value="KAF2690488.1"/>
    <property type="molecule type" value="Genomic_DNA"/>
</dbReference>
<dbReference type="Proteomes" id="UP000799291">
    <property type="component" value="Unassembled WGS sequence"/>
</dbReference>
<dbReference type="AlphaFoldDB" id="A0A6G1JJ77"/>
<gene>
    <name evidence="1" type="ORF">K458DRAFT_106199</name>
</gene>